<dbReference type="Proteomes" id="UP001295740">
    <property type="component" value="Unassembled WGS sequence"/>
</dbReference>
<dbReference type="InterPro" id="IPR005302">
    <property type="entry name" value="MoCF_Sase_C"/>
</dbReference>
<evidence type="ECO:0000313" key="6">
    <source>
        <dbReference type="EMBL" id="CAJ2510616.1"/>
    </source>
</evidence>
<dbReference type="InterPro" id="IPR006058">
    <property type="entry name" value="2Fe2S_fd_BS"/>
</dbReference>
<dbReference type="PROSITE" id="PS51340">
    <property type="entry name" value="MOSC"/>
    <property type="match status" value="1"/>
</dbReference>
<dbReference type="PROSITE" id="PS00197">
    <property type="entry name" value="2FE2S_FER_1"/>
    <property type="match status" value="1"/>
</dbReference>
<evidence type="ECO:0000259" key="3">
    <source>
        <dbReference type="PROSITE" id="PS51085"/>
    </source>
</evidence>
<dbReference type="AlphaFoldDB" id="A0AAI8VML2"/>
<keyword evidence="1" id="KW-0408">Iron</keyword>
<dbReference type="EMBL" id="CAUWAG010000018">
    <property type="protein sequence ID" value="CAJ2510616.1"/>
    <property type="molecule type" value="Genomic_DNA"/>
</dbReference>
<dbReference type="SUPFAM" id="SSF52343">
    <property type="entry name" value="Ferredoxin reductase-like, C-terminal NADP-linked domain"/>
    <property type="match status" value="1"/>
</dbReference>
<dbReference type="Gene3D" id="3.40.50.80">
    <property type="entry name" value="Nucleotide-binding domain of ferredoxin-NADP reductase (FNR) module"/>
    <property type="match status" value="1"/>
</dbReference>
<dbReference type="InterPro" id="IPR011037">
    <property type="entry name" value="Pyrv_Knase-like_insert_dom_sf"/>
</dbReference>
<dbReference type="InterPro" id="IPR017938">
    <property type="entry name" value="Riboflavin_synthase-like_b-brl"/>
</dbReference>
<evidence type="ECO:0000259" key="4">
    <source>
        <dbReference type="PROSITE" id="PS51340"/>
    </source>
</evidence>
<dbReference type="SUPFAM" id="SSF50800">
    <property type="entry name" value="PK beta-barrel domain-like"/>
    <property type="match status" value="1"/>
</dbReference>
<name>A0AAI8VML2_9PEZI</name>
<dbReference type="GO" id="GO:0051537">
    <property type="term" value="F:2 iron, 2 sulfur cluster binding"/>
    <property type="evidence" value="ECO:0007669"/>
    <property type="project" value="UniProtKB-KW"/>
</dbReference>
<dbReference type="InterPro" id="IPR001041">
    <property type="entry name" value="2Fe-2S_ferredoxin-type"/>
</dbReference>
<proteinExistence type="predicted"/>
<feature type="domain" description="MOSC" evidence="4">
    <location>
        <begin position="31"/>
        <end position="168"/>
    </location>
</feature>
<dbReference type="InterPro" id="IPR012675">
    <property type="entry name" value="Beta-grasp_dom_sf"/>
</dbReference>
<dbReference type="InterPro" id="IPR052353">
    <property type="entry name" value="Benzoxazolinone_Detox_Enz"/>
</dbReference>
<dbReference type="Gene3D" id="2.40.30.10">
    <property type="entry name" value="Translation factors"/>
    <property type="match status" value="1"/>
</dbReference>
<comment type="caution">
    <text evidence="6">The sequence shown here is derived from an EMBL/GenBank/DDBJ whole genome shotgun (WGS) entry which is preliminary data.</text>
</comment>
<dbReference type="PRINTS" id="PR00409">
    <property type="entry name" value="PHDIOXRDTASE"/>
</dbReference>
<dbReference type="Gene3D" id="3.10.20.30">
    <property type="match status" value="1"/>
</dbReference>
<dbReference type="PROSITE" id="PS51384">
    <property type="entry name" value="FAD_FR"/>
    <property type="match status" value="1"/>
</dbReference>
<keyword evidence="1" id="KW-0479">Metal-binding</keyword>
<dbReference type="Pfam" id="PF03473">
    <property type="entry name" value="MOSC"/>
    <property type="match status" value="1"/>
</dbReference>
<feature type="domain" description="2Fe-2S ferredoxin-type" evidence="3">
    <location>
        <begin position="498"/>
        <end position="577"/>
    </location>
</feature>
<dbReference type="PANTHER" id="PTHR30212:SF2">
    <property type="entry name" value="PROTEIN YIIM"/>
    <property type="match status" value="1"/>
</dbReference>
<organism evidence="6 7">
    <name type="scientific">Anthostomella pinea</name>
    <dbReference type="NCBI Taxonomy" id="933095"/>
    <lineage>
        <taxon>Eukaryota</taxon>
        <taxon>Fungi</taxon>
        <taxon>Dikarya</taxon>
        <taxon>Ascomycota</taxon>
        <taxon>Pezizomycotina</taxon>
        <taxon>Sordariomycetes</taxon>
        <taxon>Xylariomycetidae</taxon>
        <taxon>Xylariales</taxon>
        <taxon>Xylariaceae</taxon>
        <taxon>Anthostomella</taxon>
    </lineage>
</organism>
<dbReference type="CDD" id="cd00207">
    <property type="entry name" value="fer2"/>
    <property type="match status" value="1"/>
</dbReference>
<protein>
    <submittedName>
        <fullName evidence="6">Uu.00g062410.m01.CDS01</fullName>
    </submittedName>
</protein>
<dbReference type="InterPro" id="IPR036010">
    <property type="entry name" value="2Fe-2S_ferredoxin-like_sf"/>
</dbReference>
<dbReference type="PROSITE" id="PS51085">
    <property type="entry name" value="2FE2S_FER_2"/>
    <property type="match status" value="1"/>
</dbReference>
<gene>
    <name evidence="6" type="ORF">KHLLAP_LOCUS11084</name>
</gene>
<accession>A0AAI8VML2</accession>
<dbReference type="InterPro" id="IPR039261">
    <property type="entry name" value="FNR_nucleotide-bd"/>
</dbReference>
<dbReference type="SUPFAM" id="SSF54292">
    <property type="entry name" value="2Fe-2S ferredoxin-like"/>
    <property type="match status" value="1"/>
</dbReference>
<dbReference type="PANTHER" id="PTHR30212">
    <property type="entry name" value="PROTEIN YIIM"/>
    <property type="match status" value="1"/>
</dbReference>
<dbReference type="Pfam" id="PF00111">
    <property type="entry name" value="Fer2"/>
    <property type="match status" value="1"/>
</dbReference>
<reference evidence="6" key="1">
    <citation type="submission" date="2023-10" db="EMBL/GenBank/DDBJ databases">
        <authorList>
            <person name="Hackl T."/>
        </authorList>
    </citation>
    <scope>NUCLEOTIDE SEQUENCE</scope>
</reference>
<evidence type="ECO:0000313" key="7">
    <source>
        <dbReference type="Proteomes" id="UP001295740"/>
    </source>
</evidence>
<keyword evidence="2" id="KW-0411">Iron-sulfur</keyword>
<sequence>MEVLAVSHSTPKHHDVNGLKLFTSIIHDPLTSPSDYIELHETGVLGNKLAAHDGPVYIFLAENYAYWQKQLEVDPSSWGLCHWGENITVRLKDKTILEDEIRLGDVWKIGDTVRLEVCGSRIPCQKIAWRCGQKDSWLQSLAASGRVGFYLRVLTSGRVHPGDQGTFESFSHDAIDVATISRVSYDTSLKTKDTLNILANHKLLLRMNKYLLSRKLTSMEDEQSRGKNVWKGWRDLRPFRIVDEGGDIKSFHLRPVDGEPLANFLPGQFLTIRLPNGKTRSWTISDWLERDGPSYYRISIKKAGGASAWMHDECTLDTVLSARSPAGRFYFDWTSKLPFRKVYLSAGIGMTPILAMMKAHDSHPNYQAVPALWVHVARNGASFPFQGEIPRFENRPFEKMVFFTDPGLHDVQGVHYDQRGRPDMDTLKSLIGAPFTWNPLGAGDYTSDGNFSAAHICGPPEFEKSMRECLESIDFRTPLIHSESFSASGAALGGVKRAKVRFTKSKVSATWTQDDPKSLLELAESLGLAPDYGCRVGACGSCAAKLTCGSVTGGVQADGTVLTCSASPASDDIEVDL</sequence>
<evidence type="ECO:0000259" key="5">
    <source>
        <dbReference type="PROSITE" id="PS51384"/>
    </source>
</evidence>
<dbReference type="GO" id="GO:0016491">
    <property type="term" value="F:oxidoreductase activity"/>
    <property type="evidence" value="ECO:0007669"/>
    <property type="project" value="InterPro"/>
</dbReference>
<dbReference type="GO" id="GO:0030170">
    <property type="term" value="F:pyridoxal phosphate binding"/>
    <property type="evidence" value="ECO:0007669"/>
    <property type="project" value="InterPro"/>
</dbReference>
<dbReference type="Gene3D" id="2.40.33.20">
    <property type="entry name" value="PK beta-barrel domain-like"/>
    <property type="match status" value="1"/>
</dbReference>
<evidence type="ECO:0000256" key="1">
    <source>
        <dbReference type="ARBA" id="ARBA00022714"/>
    </source>
</evidence>
<feature type="domain" description="FAD-binding FR-type" evidence="5">
    <location>
        <begin position="231"/>
        <end position="332"/>
    </location>
</feature>
<evidence type="ECO:0000256" key="2">
    <source>
        <dbReference type="ARBA" id="ARBA00023014"/>
    </source>
</evidence>
<keyword evidence="1" id="KW-0001">2Fe-2S</keyword>
<dbReference type="InterPro" id="IPR017927">
    <property type="entry name" value="FAD-bd_FR_type"/>
</dbReference>
<keyword evidence="7" id="KW-1185">Reference proteome</keyword>
<dbReference type="SUPFAM" id="SSF63380">
    <property type="entry name" value="Riboflavin synthase domain-like"/>
    <property type="match status" value="1"/>
</dbReference>
<dbReference type="GO" id="GO:0030151">
    <property type="term" value="F:molybdenum ion binding"/>
    <property type="evidence" value="ECO:0007669"/>
    <property type="project" value="InterPro"/>
</dbReference>